<dbReference type="Pfam" id="PF22725">
    <property type="entry name" value="GFO_IDH_MocA_C3"/>
    <property type="match status" value="1"/>
</dbReference>
<evidence type="ECO:0000313" key="4">
    <source>
        <dbReference type="EMBL" id="XCG61947.1"/>
    </source>
</evidence>
<dbReference type="InterPro" id="IPR000683">
    <property type="entry name" value="Gfo/Idh/MocA-like_OxRdtase_N"/>
</dbReference>
<evidence type="ECO:0000259" key="3">
    <source>
        <dbReference type="Pfam" id="PF22725"/>
    </source>
</evidence>
<keyword evidence="1" id="KW-0560">Oxidoreductase</keyword>
<protein>
    <submittedName>
        <fullName evidence="4">Gfo/Idh/MocA family oxidoreductase</fullName>
    </submittedName>
</protein>
<accession>A0AAU8DJ05</accession>
<dbReference type="InterPro" id="IPR036291">
    <property type="entry name" value="NAD(P)-bd_dom_sf"/>
</dbReference>
<name>A0AAU8DJ05_9ACTN</name>
<evidence type="ECO:0000256" key="1">
    <source>
        <dbReference type="ARBA" id="ARBA00023002"/>
    </source>
</evidence>
<gene>
    <name evidence="4" type="ORF">ABLG96_11680</name>
</gene>
<dbReference type="PANTHER" id="PTHR43818">
    <property type="entry name" value="BCDNA.GH03377"/>
    <property type="match status" value="1"/>
</dbReference>
<feature type="domain" description="GFO/IDH/MocA-like oxidoreductase" evidence="3">
    <location>
        <begin position="141"/>
        <end position="227"/>
    </location>
</feature>
<dbReference type="Gene3D" id="3.30.360.10">
    <property type="entry name" value="Dihydrodipicolinate Reductase, domain 2"/>
    <property type="match status" value="1"/>
</dbReference>
<dbReference type="InterPro" id="IPR055170">
    <property type="entry name" value="GFO_IDH_MocA-like_dom"/>
</dbReference>
<dbReference type="InterPro" id="IPR050463">
    <property type="entry name" value="Gfo/Idh/MocA_oxidrdct_glycsds"/>
</dbReference>
<sequence length="381" mass="40860">MSARRVGVGIIGGGLMGREIAAAIARWPALIDHPVRPEVVSVADINPAVLPWFAELPTVTQTVTDYAGMLANPEVDVVYVAVRHDLHEQIYTDVVKAGKDLLAEKPFGIDRAAAESILAAIESSGRFVRVSSEMPFFPGAQAAIERVASGRLGRLIEVYSGFLHSSDYHPDKPVNWKRQVATCGKAGVMNDLGLHAWHVPLRLGLRPEKVLGVLQDLVPTRPGADGTPVVCDTIENARILAFVPGAAAGGAYAPVPLTVDTQRIAPGEKNTWIFRAVGMDGAVEFSTAQTKMLRVLERTSADPSWQLIQTGSQSVWPTVTGPIFEFGFSDAILQMWAAFLAERAGALGARFGCVTPEEAAFTHRLYDAAWASSKTLTATAP</sequence>
<dbReference type="GO" id="GO:0016491">
    <property type="term" value="F:oxidoreductase activity"/>
    <property type="evidence" value="ECO:0007669"/>
    <property type="project" value="UniProtKB-KW"/>
</dbReference>
<dbReference type="SUPFAM" id="SSF51735">
    <property type="entry name" value="NAD(P)-binding Rossmann-fold domains"/>
    <property type="match status" value="1"/>
</dbReference>
<feature type="domain" description="Gfo/Idh/MocA-like oxidoreductase N-terminal" evidence="2">
    <location>
        <begin position="7"/>
        <end position="130"/>
    </location>
</feature>
<organism evidence="4">
    <name type="scientific">Nakamurella sp. A5-74</name>
    <dbReference type="NCBI Taxonomy" id="3158264"/>
    <lineage>
        <taxon>Bacteria</taxon>
        <taxon>Bacillati</taxon>
        <taxon>Actinomycetota</taxon>
        <taxon>Actinomycetes</taxon>
        <taxon>Nakamurellales</taxon>
        <taxon>Nakamurellaceae</taxon>
        <taxon>Nakamurella</taxon>
    </lineage>
</organism>
<dbReference type="EMBL" id="CP159218">
    <property type="protein sequence ID" value="XCG61947.1"/>
    <property type="molecule type" value="Genomic_DNA"/>
</dbReference>
<dbReference type="GO" id="GO:0000166">
    <property type="term" value="F:nucleotide binding"/>
    <property type="evidence" value="ECO:0007669"/>
    <property type="project" value="InterPro"/>
</dbReference>
<dbReference type="SUPFAM" id="SSF55347">
    <property type="entry name" value="Glyceraldehyde-3-phosphate dehydrogenase-like, C-terminal domain"/>
    <property type="match status" value="1"/>
</dbReference>
<evidence type="ECO:0000259" key="2">
    <source>
        <dbReference type="Pfam" id="PF01408"/>
    </source>
</evidence>
<reference evidence="4" key="1">
    <citation type="submission" date="2024-05" db="EMBL/GenBank/DDBJ databases">
        <authorList>
            <person name="Cai S.Y."/>
            <person name="Jin L.M."/>
            <person name="Li H.R."/>
        </authorList>
    </citation>
    <scope>NUCLEOTIDE SEQUENCE</scope>
    <source>
        <strain evidence="4">A5-74</strain>
    </source>
</reference>
<dbReference type="RefSeq" id="WP_353647563.1">
    <property type="nucleotide sequence ID" value="NZ_CP159218.1"/>
</dbReference>
<dbReference type="Gene3D" id="3.40.50.720">
    <property type="entry name" value="NAD(P)-binding Rossmann-like Domain"/>
    <property type="match status" value="1"/>
</dbReference>
<dbReference type="Pfam" id="PF01408">
    <property type="entry name" value="GFO_IDH_MocA"/>
    <property type="match status" value="1"/>
</dbReference>
<dbReference type="AlphaFoldDB" id="A0AAU8DJ05"/>
<proteinExistence type="predicted"/>
<dbReference type="PANTHER" id="PTHR43818:SF11">
    <property type="entry name" value="BCDNA.GH03377"/>
    <property type="match status" value="1"/>
</dbReference>